<reference evidence="1 2" key="1">
    <citation type="submission" date="2023-09" db="EMBL/GenBank/DDBJ databases">
        <authorList>
            <person name="Rey-Velasco X."/>
        </authorList>
    </citation>
    <scope>NUCLEOTIDE SEQUENCE [LARGE SCALE GENOMIC DNA]</scope>
    <source>
        <strain evidence="1 2">W335</strain>
    </source>
</reference>
<proteinExistence type="predicted"/>
<dbReference type="Proteomes" id="UP001251857">
    <property type="component" value="Unassembled WGS sequence"/>
</dbReference>
<accession>A0ABU3BZ03</accession>
<protein>
    <submittedName>
        <fullName evidence="1">Uncharacterized protein</fullName>
    </submittedName>
</protein>
<dbReference type="RefSeq" id="WP_311652329.1">
    <property type="nucleotide sequence ID" value="NZ_JAVRIB010000005.1"/>
</dbReference>
<evidence type="ECO:0000313" key="2">
    <source>
        <dbReference type="Proteomes" id="UP001251857"/>
    </source>
</evidence>
<comment type="caution">
    <text evidence="1">The sequence shown here is derived from an EMBL/GenBank/DDBJ whole genome shotgun (WGS) entry which is preliminary data.</text>
</comment>
<dbReference type="EMBL" id="JAVRIB010000005">
    <property type="protein sequence ID" value="MDT0634545.1"/>
    <property type="molecule type" value="Genomic_DNA"/>
</dbReference>
<evidence type="ECO:0000313" key="1">
    <source>
        <dbReference type="EMBL" id="MDT0634545.1"/>
    </source>
</evidence>
<keyword evidence="2" id="KW-1185">Reference proteome</keyword>
<organism evidence="1 2">
    <name type="scientific">Spectribacter hydrogenoxidans</name>
    <dbReference type="NCBI Taxonomy" id="3075608"/>
    <lineage>
        <taxon>Bacteria</taxon>
        <taxon>Pseudomonadati</taxon>
        <taxon>Pseudomonadota</taxon>
        <taxon>Gammaproteobacteria</taxon>
        <taxon>Salinisphaerales</taxon>
        <taxon>Salinisphaeraceae</taxon>
        <taxon>Spectribacter</taxon>
    </lineage>
</organism>
<sequence>MAIFELVLGCSKIFLELNFGVDPDGGPNVEDRELVQVATKVIEGIFPSNGNAVAGNFIEWLYNADIGDIHMADREAKSYIDSLESFGTGVDGEGEFKNPIMNSLHSRISFPEPARE</sequence>
<name>A0ABU3BZ03_9GAMM</name>
<gene>
    <name evidence="1" type="ORF">RM532_06210</name>
</gene>